<dbReference type="Gene3D" id="1.25.40.390">
    <property type="match status" value="1"/>
</dbReference>
<proteinExistence type="inferred from homology"/>
<evidence type="ECO:0000259" key="6">
    <source>
        <dbReference type="Pfam" id="PF07980"/>
    </source>
</evidence>
<evidence type="ECO:0000313" key="8">
    <source>
        <dbReference type="EMBL" id="PVH26363.1"/>
    </source>
</evidence>
<dbReference type="Gene3D" id="1.25.40.900">
    <property type="match status" value="1"/>
</dbReference>
<dbReference type="SUPFAM" id="SSF48452">
    <property type="entry name" value="TPR-like"/>
    <property type="match status" value="1"/>
</dbReference>
<keyword evidence="9" id="KW-1185">Reference proteome</keyword>
<feature type="domain" description="RagB/SusD" evidence="6">
    <location>
        <begin position="351"/>
        <end position="494"/>
    </location>
</feature>
<comment type="similarity">
    <text evidence="2">Belongs to the SusD family.</text>
</comment>
<evidence type="ECO:0000256" key="1">
    <source>
        <dbReference type="ARBA" id="ARBA00004442"/>
    </source>
</evidence>
<evidence type="ECO:0008006" key="10">
    <source>
        <dbReference type="Google" id="ProtNLM"/>
    </source>
</evidence>
<dbReference type="PROSITE" id="PS51257">
    <property type="entry name" value="PROKAR_LIPOPROTEIN"/>
    <property type="match status" value="1"/>
</dbReference>
<evidence type="ECO:0000313" key="9">
    <source>
        <dbReference type="Proteomes" id="UP000245627"/>
    </source>
</evidence>
<keyword evidence="5" id="KW-0998">Cell outer membrane</keyword>
<dbReference type="AlphaFoldDB" id="A0A2T8HLR9"/>
<evidence type="ECO:0000256" key="4">
    <source>
        <dbReference type="ARBA" id="ARBA00023136"/>
    </source>
</evidence>
<dbReference type="InterPro" id="IPR011990">
    <property type="entry name" value="TPR-like_helical_dom_sf"/>
</dbReference>
<name>A0A2T8HLR9_9SPHI</name>
<keyword evidence="3" id="KW-0732">Signal</keyword>
<gene>
    <name evidence="8" type="ORF">DC487_01680</name>
</gene>
<feature type="domain" description="SusD-like N-terminal" evidence="7">
    <location>
        <begin position="74"/>
        <end position="242"/>
    </location>
</feature>
<evidence type="ECO:0000256" key="5">
    <source>
        <dbReference type="ARBA" id="ARBA00023237"/>
    </source>
</evidence>
<keyword evidence="4" id="KW-0472">Membrane</keyword>
<accession>A0A2T8HLR9</accession>
<organism evidence="8 9">
    <name type="scientific">Sphingobacterium corticibacter</name>
    <dbReference type="NCBI Taxonomy" id="2171749"/>
    <lineage>
        <taxon>Bacteria</taxon>
        <taxon>Pseudomonadati</taxon>
        <taxon>Bacteroidota</taxon>
        <taxon>Sphingobacteriia</taxon>
        <taxon>Sphingobacteriales</taxon>
        <taxon>Sphingobacteriaceae</taxon>
        <taxon>Sphingobacterium</taxon>
    </lineage>
</organism>
<evidence type="ECO:0000256" key="3">
    <source>
        <dbReference type="ARBA" id="ARBA00022729"/>
    </source>
</evidence>
<protein>
    <recommendedName>
        <fullName evidence="10">RagB/SusD family nutrient uptake outer membrane protein</fullName>
    </recommendedName>
</protein>
<dbReference type="Gene3D" id="2.20.20.130">
    <property type="match status" value="1"/>
</dbReference>
<dbReference type="InterPro" id="IPR033985">
    <property type="entry name" value="SusD-like_N"/>
</dbReference>
<evidence type="ECO:0000256" key="2">
    <source>
        <dbReference type="ARBA" id="ARBA00006275"/>
    </source>
</evidence>
<dbReference type="OrthoDB" id="630434at2"/>
<sequence>MNLIKKIFFATVVVTSTFSISCSNLLDIRDTDYIGGDNALRTVSDNERLLIAAYAGLQDRTLPITSPETVTDYEMNIRYNGILSDELKTAEFSSLNTMHEWTFAFDDVGLRGNFMPNVTYYRVIDRVNRVLSALPSAVDEGNADEVRRQVIRGEALFLRAFSHFELFRYFCKNYDPNGLGMPYLDRPQFNPLERHARVNMGEYFRGIINDLEESKGLVVDNLKDKARANRITVSALQARVALYIRNWDQAISYSTEYIDALPLATRDRFIGIWTDQNTDEVSWQLTRTIANRFGNFFRSVSSTSAGQPVLGTISWVPSDKLWNAYDALNDVRFDAYFVNEPLLNVTNRYSKILKKFNGSGYATTNENVANIKVFRTAEMYLIRAESYAELGNLANASTDLDALRFARLLNYNPVSLNSRQHAIDEILLERFKELALEGHRFWDLKRKSLPVERLQSDAPQSTSRILPANNFRFVLPIPRWEMEANPLMVQNEGYASN</sequence>
<reference evidence="8 9" key="1">
    <citation type="submission" date="2018-04" db="EMBL/GenBank/DDBJ databases">
        <title>Sphingobacterium cortibacter sp. nov.</title>
        <authorList>
            <person name="Li Y."/>
        </authorList>
    </citation>
    <scope>NUCLEOTIDE SEQUENCE [LARGE SCALE GENOMIC DNA]</scope>
    <source>
        <strain evidence="8 9">2c-3</strain>
    </source>
</reference>
<dbReference type="GO" id="GO:0009279">
    <property type="term" value="C:cell outer membrane"/>
    <property type="evidence" value="ECO:0007669"/>
    <property type="project" value="UniProtKB-SubCell"/>
</dbReference>
<comment type="caution">
    <text evidence="8">The sequence shown here is derived from an EMBL/GenBank/DDBJ whole genome shotgun (WGS) entry which is preliminary data.</text>
</comment>
<dbReference type="Pfam" id="PF14322">
    <property type="entry name" value="SusD-like_3"/>
    <property type="match status" value="1"/>
</dbReference>
<dbReference type="EMBL" id="QDKG01000001">
    <property type="protein sequence ID" value="PVH26363.1"/>
    <property type="molecule type" value="Genomic_DNA"/>
</dbReference>
<dbReference type="InterPro" id="IPR012944">
    <property type="entry name" value="SusD_RagB_dom"/>
</dbReference>
<comment type="subcellular location">
    <subcellularLocation>
        <location evidence="1">Cell outer membrane</location>
    </subcellularLocation>
</comment>
<dbReference type="RefSeq" id="WP_116774229.1">
    <property type="nucleotide sequence ID" value="NZ_QDKG01000001.1"/>
</dbReference>
<dbReference type="Pfam" id="PF07980">
    <property type="entry name" value="SusD_RagB"/>
    <property type="match status" value="1"/>
</dbReference>
<dbReference type="Proteomes" id="UP000245627">
    <property type="component" value="Unassembled WGS sequence"/>
</dbReference>
<evidence type="ECO:0000259" key="7">
    <source>
        <dbReference type="Pfam" id="PF14322"/>
    </source>
</evidence>